<feature type="transmembrane region" description="Helical" evidence="1">
    <location>
        <begin position="6"/>
        <end position="27"/>
    </location>
</feature>
<evidence type="ECO:0000313" key="2">
    <source>
        <dbReference type="EMBL" id="MDT2539017.1"/>
    </source>
</evidence>
<keyword evidence="1" id="KW-0472">Membrane</keyword>
<dbReference type="InterPro" id="IPR021214">
    <property type="entry name" value="DUF2568"/>
</dbReference>
<evidence type="ECO:0000313" key="3">
    <source>
        <dbReference type="Proteomes" id="UP001249240"/>
    </source>
</evidence>
<dbReference type="RefSeq" id="WP_010743473.1">
    <property type="nucleotide sequence ID" value="NZ_BAAAXM010000027.1"/>
</dbReference>
<feature type="transmembrane region" description="Helical" evidence="1">
    <location>
        <begin position="72"/>
        <end position="101"/>
    </location>
</feature>
<evidence type="ECO:0000256" key="1">
    <source>
        <dbReference type="SAM" id="Phobius"/>
    </source>
</evidence>
<feature type="transmembrane region" description="Helical" evidence="1">
    <location>
        <begin position="34"/>
        <end position="52"/>
    </location>
</feature>
<sequence length="110" mass="12272">MAAIVLLTRFLLELATIIGIFSGVFLHSTLYQRVFFAFLACVLTFIWARYGAPKSPTVLTGRKKFILEISVYSIGALAFFSLFGVEIASCYLAIAGIDLWLTYRLNLQGH</sequence>
<dbReference type="EMBL" id="JARPXM010000013">
    <property type="protein sequence ID" value="MDT2539017.1"/>
    <property type="molecule type" value="Genomic_DNA"/>
</dbReference>
<accession>A0AAW8SW22</accession>
<reference evidence="2" key="1">
    <citation type="submission" date="2023-03" db="EMBL/GenBank/DDBJ databases">
        <authorList>
            <person name="Shen W."/>
            <person name="Cai J."/>
        </authorList>
    </citation>
    <scope>NUCLEOTIDE SEQUENCE</scope>
    <source>
        <strain evidence="2">B646-2</strain>
    </source>
</reference>
<proteinExistence type="predicted"/>
<name>A0AAW8SW22_9ENTE</name>
<keyword evidence="1" id="KW-1133">Transmembrane helix</keyword>
<dbReference type="Pfam" id="PF10823">
    <property type="entry name" value="DUF2568"/>
    <property type="match status" value="1"/>
</dbReference>
<comment type="caution">
    <text evidence="2">The sequence shown here is derived from an EMBL/GenBank/DDBJ whole genome shotgun (WGS) entry which is preliminary data.</text>
</comment>
<gene>
    <name evidence="2" type="ORF">P7D78_12855</name>
</gene>
<dbReference type="Proteomes" id="UP001249240">
    <property type="component" value="Unassembled WGS sequence"/>
</dbReference>
<keyword evidence="1" id="KW-0812">Transmembrane</keyword>
<protein>
    <submittedName>
        <fullName evidence="2">DUF2568 domain-containing protein</fullName>
    </submittedName>
</protein>
<dbReference type="AlphaFoldDB" id="A0AAW8SW22"/>
<organism evidence="2 3">
    <name type="scientific">Enterococcus raffinosus</name>
    <dbReference type="NCBI Taxonomy" id="71452"/>
    <lineage>
        <taxon>Bacteria</taxon>
        <taxon>Bacillati</taxon>
        <taxon>Bacillota</taxon>
        <taxon>Bacilli</taxon>
        <taxon>Lactobacillales</taxon>
        <taxon>Enterococcaceae</taxon>
        <taxon>Enterococcus</taxon>
    </lineage>
</organism>